<sequence length="105" mass="11173">MTVAFGFEPGELGRLNLEEVNPHLGGGRVENLQGKITPSSPDQDSNLDFPFSAVQLNTKLARQPTTPSRLVLSTLLHTLPLPSNAAPEGMCAPRQQPLLSGLTDG</sequence>
<evidence type="ECO:0000256" key="1">
    <source>
        <dbReference type="SAM" id="MobiDB-lite"/>
    </source>
</evidence>
<accession>A0A7R9F8N5</accession>
<feature type="region of interest" description="Disordered" evidence="1">
    <location>
        <begin position="83"/>
        <end position="105"/>
    </location>
</feature>
<name>A0A7R9F8N5_9NEOP</name>
<gene>
    <name evidence="2" type="ORF">TBIB3V08_LOCUS11191</name>
</gene>
<evidence type="ECO:0000313" key="2">
    <source>
        <dbReference type="EMBL" id="CAD7448911.1"/>
    </source>
</evidence>
<dbReference type="EMBL" id="OD570753">
    <property type="protein sequence ID" value="CAD7448911.1"/>
    <property type="molecule type" value="Genomic_DNA"/>
</dbReference>
<protein>
    <submittedName>
        <fullName evidence="2">Uncharacterized protein</fullName>
    </submittedName>
</protein>
<reference evidence="2" key="1">
    <citation type="submission" date="2020-11" db="EMBL/GenBank/DDBJ databases">
        <authorList>
            <person name="Tran Van P."/>
        </authorList>
    </citation>
    <scope>NUCLEOTIDE SEQUENCE</scope>
</reference>
<dbReference type="AlphaFoldDB" id="A0A7R9F8N5"/>
<proteinExistence type="predicted"/>
<organism evidence="2">
    <name type="scientific">Timema bartmani</name>
    <dbReference type="NCBI Taxonomy" id="61472"/>
    <lineage>
        <taxon>Eukaryota</taxon>
        <taxon>Metazoa</taxon>
        <taxon>Ecdysozoa</taxon>
        <taxon>Arthropoda</taxon>
        <taxon>Hexapoda</taxon>
        <taxon>Insecta</taxon>
        <taxon>Pterygota</taxon>
        <taxon>Neoptera</taxon>
        <taxon>Polyneoptera</taxon>
        <taxon>Phasmatodea</taxon>
        <taxon>Timematodea</taxon>
        <taxon>Timematoidea</taxon>
        <taxon>Timematidae</taxon>
        <taxon>Timema</taxon>
    </lineage>
</organism>